<accession>A0A0A9GU92</accession>
<name>A0A0A9GU92_ARUDO</name>
<dbReference type="AlphaFoldDB" id="A0A0A9GU92"/>
<protein>
    <submittedName>
        <fullName evidence="1">Uncharacterized protein</fullName>
    </submittedName>
</protein>
<organism evidence="1">
    <name type="scientific">Arundo donax</name>
    <name type="common">Giant reed</name>
    <name type="synonym">Donax arundinaceus</name>
    <dbReference type="NCBI Taxonomy" id="35708"/>
    <lineage>
        <taxon>Eukaryota</taxon>
        <taxon>Viridiplantae</taxon>
        <taxon>Streptophyta</taxon>
        <taxon>Embryophyta</taxon>
        <taxon>Tracheophyta</taxon>
        <taxon>Spermatophyta</taxon>
        <taxon>Magnoliopsida</taxon>
        <taxon>Liliopsida</taxon>
        <taxon>Poales</taxon>
        <taxon>Poaceae</taxon>
        <taxon>PACMAD clade</taxon>
        <taxon>Arundinoideae</taxon>
        <taxon>Arundineae</taxon>
        <taxon>Arundo</taxon>
    </lineage>
</organism>
<proteinExistence type="predicted"/>
<sequence>MGLSFLGTRVIKELLMLCRFILP</sequence>
<reference evidence="1" key="1">
    <citation type="submission" date="2014-09" db="EMBL/GenBank/DDBJ databases">
        <authorList>
            <person name="Magalhaes I.L.F."/>
            <person name="Oliveira U."/>
            <person name="Santos F.R."/>
            <person name="Vidigal T.H.D.A."/>
            <person name="Brescovit A.D."/>
            <person name="Santos A.J."/>
        </authorList>
    </citation>
    <scope>NUCLEOTIDE SEQUENCE</scope>
    <source>
        <tissue evidence="1">Shoot tissue taken approximately 20 cm above the soil surface</tissue>
    </source>
</reference>
<reference evidence="1" key="2">
    <citation type="journal article" date="2015" name="Data Brief">
        <title>Shoot transcriptome of the giant reed, Arundo donax.</title>
        <authorList>
            <person name="Barrero R.A."/>
            <person name="Guerrero F.D."/>
            <person name="Moolhuijzen P."/>
            <person name="Goolsby J.A."/>
            <person name="Tidwell J."/>
            <person name="Bellgard S.E."/>
            <person name="Bellgard M.I."/>
        </authorList>
    </citation>
    <scope>NUCLEOTIDE SEQUENCE</scope>
    <source>
        <tissue evidence="1">Shoot tissue taken approximately 20 cm above the soil surface</tissue>
    </source>
</reference>
<dbReference type="EMBL" id="GBRH01169789">
    <property type="protein sequence ID" value="JAE28107.1"/>
    <property type="molecule type" value="Transcribed_RNA"/>
</dbReference>
<evidence type="ECO:0000313" key="1">
    <source>
        <dbReference type="EMBL" id="JAE28107.1"/>
    </source>
</evidence>